<name>A0A1J1LT57_9CYAN</name>
<organism evidence="1 2">
    <name type="scientific">Planktothrix tepida PCC 9214</name>
    <dbReference type="NCBI Taxonomy" id="671072"/>
    <lineage>
        <taxon>Bacteria</taxon>
        <taxon>Bacillati</taxon>
        <taxon>Cyanobacteriota</taxon>
        <taxon>Cyanophyceae</taxon>
        <taxon>Oscillatoriophycideae</taxon>
        <taxon>Oscillatoriales</taxon>
        <taxon>Microcoleaceae</taxon>
        <taxon>Planktothrix</taxon>
    </lineage>
</organism>
<evidence type="ECO:0000313" key="2">
    <source>
        <dbReference type="Proteomes" id="UP000184315"/>
    </source>
</evidence>
<reference evidence="2" key="1">
    <citation type="submission" date="2015-10" db="EMBL/GenBank/DDBJ databases">
        <authorList>
            <person name="Regsiter A."/>
            <person name="william w."/>
        </authorList>
    </citation>
    <scope>NUCLEOTIDE SEQUENCE [LARGE SCALE GENOMIC DNA]</scope>
</reference>
<proteinExistence type="predicted"/>
<dbReference type="AlphaFoldDB" id="A0A1J1LT57"/>
<sequence length="47" mass="5355">MVKRDNNNSGWLPENSKNEIDDTLTLSLDCSIFVTSIKIKQSERNIS</sequence>
<protein>
    <submittedName>
        <fullName evidence="1">Uncharacterized protein</fullName>
    </submittedName>
</protein>
<gene>
    <name evidence="1" type="ORF">PL9214720035</name>
</gene>
<evidence type="ECO:0000313" key="1">
    <source>
        <dbReference type="EMBL" id="CUR35765.1"/>
    </source>
</evidence>
<keyword evidence="2" id="KW-1185">Reference proteome</keyword>
<dbReference type="EMBL" id="CZDF01000180">
    <property type="protein sequence ID" value="CUR35765.1"/>
    <property type="molecule type" value="Genomic_DNA"/>
</dbReference>
<accession>A0A1J1LT57</accession>
<dbReference type="Proteomes" id="UP000184315">
    <property type="component" value="Unassembled WGS sequence"/>
</dbReference>